<keyword evidence="4" id="KW-0560">Oxidoreductase</keyword>
<dbReference type="InterPro" id="IPR036188">
    <property type="entry name" value="FAD/NAD-bd_sf"/>
</dbReference>
<dbReference type="PRINTS" id="PR00411">
    <property type="entry name" value="PNDRDTASEI"/>
</dbReference>
<evidence type="ECO:0000256" key="1">
    <source>
        <dbReference type="ARBA" id="ARBA00001974"/>
    </source>
</evidence>
<comment type="caution">
    <text evidence="8">The sequence shown here is derived from an EMBL/GenBank/DDBJ whole genome shotgun (WGS) entry which is preliminary data.</text>
</comment>
<dbReference type="OrthoDB" id="7809559at2"/>
<comment type="cofactor">
    <cofactor evidence="1">
        <name>FAD</name>
        <dbReference type="ChEBI" id="CHEBI:57692"/>
    </cofactor>
</comment>
<evidence type="ECO:0000256" key="4">
    <source>
        <dbReference type="ARBA" id="ARBA00023002"/>
    </source>
</evidence>
<keyword evidence="3" id="KW-0274">FAD</keyword>
<evidence type="ECO:0000256" key="5">
    <source>
        <dbReference type="SAM" id="MobiDB-lite"/>
    </source>
</evidence>
<feature type="region of interest" description="Disordered" evidence="5">
    <location>
        <begin position="1"/>
        <end position="38"/>
    </location>
</feature>
<dbReference type="PANTHER" id="PTHR43557">
    <property type="entry name" value="APOPTOSIS-INDUCING FACTOR 1"/>
    <property type="match status" value="1"/>
</dbReference>
<dbReference type="SUPFAM" id="SSF51905">
    <property type="entry name" value="FAD/NAD(P)-binding domain"/>
    <property type="match status" value="1"/>
</dbReference>
<dbReference type="Gene3D" id="3.50.50.60">
    <property type="entry name" value="FAD/NAD(P)-binding domain"/>
    <property type="match status" value="2"/>
</dbReference>
<feature type="domain" description="Reductase C-terminal" evidence="7">
    <location>
        <begin position="365"/>
        <end position="435"/>
    </location>
</feature>
<dbReference type="InterPro" id="IPR023753">
    <property type="entry name" value="FAD/NAD-binding_dom"/>
</dbReference>
<dbReference type="PANTHER" id="PTHR43557:SF2">
    <property type="entry name" value="RIESKE DOMAIN-CONTAINING PROTEIN-RELATED"/>
    <property type="match status" value="1"/>
</dbReference>
<keyword evidence="2" id="KW-0285">Flavoprotein</keyword>
<dbReference type="Gene3D" id="3.30.390.30">
    <property type="match status" value="1"/>
</dbReference>
<dbReference type="Pfam" id="PF14759">
    <property type="entry name" value="Reductase_C"/>
    <property type="match status" value="1"/>
</dbReference>
<dbReference type="InterPro" id="IPR016156">
    <property type="entry name" value="FAD/NAD-linked_Rdtase_dimer_sf"/>
</dbReference>
<evidence type="ECO:0000256" key="3">
    <source>
        <dbReference type="ARBA" id="ARBA00022827"/>
    </source>
</evidence>
<evidence type="ECO:0000259" key="6">
    <source>
        <dbReference type="Pfam" id="PF07992"/>
    </source>
</evidence>
<gene>
    <name evidence="8" type="ORF">E1B25_10540</name>
</gene>
<dbReference type="GO" id="GO:0005737">
    <property type="term" value="C:cytoplasm"/>
    <property type="evidence" value="ECO:0007669"/>
    <property type="project" value="TreeGrafter"/>
</dbReference>
<dbReference type="InterPro" id="IPR028202">
    <property type="entry name" value="Reductase_C"/>
</dbReference>
<proteinExistence type="predicted"/>
<dbReference type="SUPFAM" id="SSF55424">
    <property type="entry name" value="FAD/NAD-linked reductases, dimerisation (C-terminal) domain"/>
    <property type="match status" value="1"/>
</dbReference>
<dbReference type="Proteomes" id="UP000294662">
    <property type="component" value="Unassembled WGS sequence"/>
</dbReference>
<evidence type="ECO:0000313" key="8">
    <source>
        <dbReference type="EMBL" id="TDE37858.1"/>
    </source>
</evidence>
<sequence length="437" mass="45689">MPAASRADRHSHRGRKVGPDHRGCAQLSHPRHRRPGRGWPVILAADGRVVIVGAGQAGAWVARTLRDEGFTGEVTLIGAEAYHPYERPPLSKDVLKGADAATTGALLTAGQAQALGITCLLSQTVTAIDRAMRQVTCVSGQTLPYDVLFLTTGSRPRPLPWPEGEGAERLHGLRTRDDALRLRSALDGAQSLAVIGGGLIGLEVAATARQSGLEVTVIEAGPRLCARSLPPVASDWLADLHRQNGVSLRMGETVAGVQSDGLGVTLTLGDGATLRVDQVLVGIGILPETGLAQSAGLTLNDGIVVDAEGRTSDPAIFAAGDATRQPCPMGAAPLRQETWANAQAQGIGAARAALGLAPTRVKLPWFWSDQYAANIQVLGRPDLAATCIEQTAPTADTASWRMLDAAGTLVGAVAVNAPRALRDVRKEMEKARAAKQA</sequence>
<dbReference type="Pfam" id="PF07992">
    <property type="entry name" value="Pyr_redox_2"/>
    <property type="match status" value="1"/>
</dbReference>
<feature type="domain" description="FAD/NAD(P)-binding" evidence="6">
    <location>
        <begin position="48"/>
        <end position="346"/>
    </location>
</feature>
<accession>A0A4R5ESS2</accession>
<organism evidence="8 9">
    <name type="scientific">Antarcticimicrobium sediminis</name>
    <dbReference type="NCBI Taxonomy" id="2546227"/>
    <lineage>
        <taxon>Bacteria</taxon>
        <taxon>Pseudomonadati</taxon>
        <taxon>Pseudomonadota</taxon>
        <taxon>Alphaproteobacteria</taxon>
        <taxon>Rhodobacterales</taxon>
        <taxon>Paracoccaceae</taxon>
        <taxon>Antarcticimicrobium</taxon>
    </lineage>
</organism>
<dbReference type="GO" id="GO:0016651">
    <property type="term" value="F:oxidoreductase activity, acting on NAD(P)H"/>
    <property type="evidence" value="ECO:0007669"/>
    <property type="project" value="TreeGrafter"/>
</dbReference>
<protein>
    <submittedName>
        <fullName evidence="8">Ferredoxin-NAD reductase</fullName>
    </submittedName>
</protein>
<evidence type="ECO:0000256" key="2">
    <source>
        <dbReference type="ARBA" id="ARBA00022630"/>
    </source>
</evidence>
<dbReference type="InterPro" id="IPR050446">
    <property type="entry name" value="FAD-oxidoreductase/Apoptosis"/>
</dbReference>
<dbReference type="AlphaFoldDB" id="A0A4R5ESS2"/>
<dbReference type="PRINTS" id="PR00368">
    <property type="entry name" value="FADPNR"/>
</dbReference>
<dbReference type="EMBL" id="SMFP01000006">
    <property type="protein sequence ID" value="TDE37858.1"/>
    <property type="molecule type" value="Genomic_DNA"/>
</dbReference>
<name>A0A4R5ESS2_9RHOB</name>
<evidence type="ECO:0000259" key="7">
    <source>
        <dbReference type="Pfam" id="PF14759"/>
    </source>
</evidence>
<reference evidence="8 9" key="1">
    <citation type="submission" date="2019-03" db="EMBL/GenBank/DDBJ databases">
        <authorList>
            <person name="Zhang S."/>
        </authorList>
    </citation>
    <scope>NUCLEOTIDE SEQUENCE [LARGE SCALE GENOMIC DNA]</scope>
    <source>
        <strain evidence="8 9">S4J41</strain>
    </source>
</reference>
<evidence type="ECO:0000313" key="9">
    <source>
        <dbReference type="Proteomes" id="UP000294662"/>
    </source>
</evidence>
<keyword evidence="9" id="KW-1185">Reference proteome</keyword>